<dbReference type="Pfam" id="PF00172">
    <property type="entry name" value="Zn_clus"/>
    <property type="match status" value="1"/>
</dbReference>
<evidence type="ECO:0000313" key="8">
    <source>
        <dbReference type="EMBL" id="KAL2793356.1"/>
    </source>
</evidence>
<dbReference type="InterPro" id="IPR001138">
    <property type="entry name" value="Zn2Cys6_DnaBD"/>
</dbReference>
<name>A0ABR4G2X0_9EURO</name>
<keyword evidence="4" id="KW-0804">Transcription</keyword>
<dbReference type="InterPro" id="IPR007219">
    <property type="entry name" value="XnlR_reg_dom"/>
</dbReference>
<evidence type="ECO:0000313" key="9">
    <source>
        <dbReference type="Proteomes" id="UP001610563"/>
    </source>
</evidence>
<accession>A0ABR4G2X0</accession>
<dbReference type="Proteomes" id="UP001610563">
    <property type="component" value="Unassembled WGS sequence"/>
</dbReference>
<dbReference type="EMBL" id="JBFTWV010000059">
    <property type="protein sequence ID" value="KAL2793356.1"/>
    <property type="molecule type" value="Genomic_DNA"/>
</dbReference>
<feature type="compositionally biased region" description="Basic and acidic residues" evidence="6">
    <location>
        <begin position="681"/>
        <end position="693"/>
    </location>
</feature>
<proteinExistence type="predicted"/>
<dbReference type="SMART" id="SM00906">
    <property type="entry name" value="Fungal_trans"/>
    <property type="match status" value="1"/>
</dbReference>
<feature type="compositionally biased region" description="Polar residues" evidence="6">
    <location>
        <begin position="79"/>
        <end position="89"/>
    </location>
</feature>
<evidence type="ECO:0000256" key="3">
    <source>
        <dbReference type="ARBA" id="ARBA00023125"/>
    </source>
</evidence>
<feature type="domain" description="Xylanolytic transcriptional activator regulatory" evidence="7">
    <location>
        <begin position="299"/>
        <end position="372"/>
    </location>
</feature>
<dbReference type="Gene3D" id="4.10.240.10">
    <property type="entry name" value="Zn(2)-C6 fungal-type DNA-binding domain"/>
    <property type="match status" value="1"/>
</dbReference>
<keyword evidence="3" id="KW-0238">DNA-binding</keyword>
<dbReference type="InterPro" id="IPR051127">
    <property type="entry name" value="Fungal_SecMet_Regulators"/>
</dbReference>
<comment type="caution">
    <text evidence="8">The sequence shown here is derived from an EMBL/GenBank/DDBJ whole genome shotgun (WGS) entry which is preliminary data.</text>
</comment>
<dbReference type="Pfam" id="PF04082">
    <property type="entry name" value="Fungal_trans"/>
    <property type="match status" value="1"/>
</dbReference>
<organism evidence="8 9">
    <name type="scientific">Aspergillus keveii</name>
    <dbReference type="NCBI Taxonomy" id="714993"/>
    <lineage>
        <taxon>Eukaryota</taxon>
        <taxon>Fungi</taxon>
        <taxon>Dikarya</taxon>
        <taxon>Ascomycota</taxon>
        <taxon>Pezizomycotina</taxon>
        <taxon>Eurotiomycetes</taxon>
        <taxon>Eurotiomycetidae</taxon>
        <taxon>Eurotiales</taxon>
        <taxon>Aspergillaceae</taxon>
        <taxon>Aspergillus</taxon>
        <taxon>Aspergillus subgen. Nidulantes</taxon>
    </lineage>
</organism>
<reference evidence="8 9" key="1">
    <citation type="submission" date="2024-07" db="EMBL/GenBank/DDBJ databases">
        <title>Section-level genome sequencing and comparative genomics of Aspergillus sections Usti and Cavernicolus.</title>
        <authorList>
            <consortium name="Lawrence Berkeley National Laboratory"/>
            <person name="Nybo J.L."/>
            <person name="Vesth T.C."/>
            <person name="Theobald S."/>
            <person name="Frisvad J.C."/>
            <person name="Larsen T.O."/>
            <person name="Kjaerboelling I."/>
            <person name="Rothschild-Mancinelli K."/>
            <person name="Lyhne E.K."/>
            <person name="Kogle M.E."/>
            <person name="Barry K."/>
            <person name="Clum A."/>
            <person name="Na H."/>
            <person name="Ledsgaard L."/>
            <person name="Lin J."/>
            <person name="Lipzen A."/>
            <person name="Kuo A."/>
            <person name="Riley R."/>
            <person name="Mondo S."/>
            <person name="Labutti K."/>
            <person name="Haridas S."/>
            <person name="Pangalinan J."/>
            <person name="Salamov A.A."/>
            <person name="Simmons B.A."/>
            <person name="Magnuson J.K."/>
            <person name="Chen J."/>
            <person name="Drula E."/>
            <person name="Henrissat B."/>
            <person name="Wiebenga A."/>
            <person name="Lubbers R.J."/>
            <person name="Gomes A.C."/>
            <person name="Makela M.R."/>
            <person name="Stajich J."/>
            <person name="Grigoriev I.V."/>
            <person name="Mortensen U.H."/>
            <person name="De Vries R.P."/>
            <person name="Baker S.E."/>
            <person name="Andersen M.R."/>
        </authorList>
    </citation>
    <scope>NUCLEOTIDE SEQUENCE [LARGE SCALE GENOMIC DNA]</scope>
    <source>
        <strain evidence="8 9">CBS 209.92</strain>
    </source>
</reference>
<sequence length="754" mass="84819">MDRRSNTGITKRKKTLNACQWCRTRKIKCTGHQPCDYCTTKRLEYIAYFPRRYIRELEARCAGQEPSLSAGRGSERPTPGNTDPITPQSLARPVDPGRQLPRAEETTSNNAVCDYLDALGDDYRRFGHSSSFSFSRNIRLMIIETIQGPELHDKIPIRDGAYGMPWKTVSVDLTGLNLPSEEYAEYLTQTVHFAFRPLYHLFDKAAFLRRLHEFYENRKSDTPKPTNLWHIQMMVIFALGTSILSRESGPSGPTGSQYFARAIEALPDCYQLSQQPVLSIEILGLIALFMQAMDMRVAAHQYAGLAVRICVAHGLERRWDSRRNTREEFEHRSRLWWSIYVIDRKLSSLIGVVPAISDEDISLPKPEIREGEDENDRSMAFLVEIMSELGHVLNVVYGHGSQRSLGCKFITSIQSVLHKQAEMAARLNVCMKTDAQSTGPGEGISRTAANFYLLHHQITILAIRPITYFLLEKKLSNEQSTLQLSEAVIGLLRVCIEAAQKILNIIESLRERKLLNMILPHDIDFMFAAAFILILIDIIAPSLSEVWDLNAVLSILDDYVARGIIIAEPYKKDLLELVNLRETLRDRHASTRTQVHDPPSGSDIDHAASNLLSLREDMQQNHGLNLDPARTESHWDSGLVHPETIQSAIEGLDFGFLDDLSVAETVGNDWMWVLEKSGDFKASKAPDDVDEAARSPTPNGLDPINDRVGMPQEEFKTSWQSLSTIGPLLVREDGEDMDVGGTPDQADVSTCGQT</sequence>
<keyword evidence="5" id="KW-0539">Nucleus</keyword>
<dbReference type="SUPFAM" id="SSF57701">
    <property type="entry name" value="Zn2/Cys6 DNA-binding domain"/>
    <property type="match status" value="1"/>
</dbReference>
<feature type="region of interest" description="Disordered" evidence="6">
    <location>
        <begin position="731"/>
        <end position="754"/>
    </location>
</feature>
<evidence type="ECO:0000256" key="1">
    <source>
        <dbReference type="ARBA" id="ARBA00022723"/>
    </source>
</evidence>
<evidence type="ECO:0000259" key="7">
    <source>
        <dbReference type="SMART" id="SM00906"/>
    </source>
</evidence>
<dbReference type="PANTHER" id="PTHR47424:SF6">
    <property type="entry name" value="PROLINE UTILIZATION TRANS-ACTIVATOR"/>
    <property type="match status" value="1"/>
</dbReference>
<evidence type="ECO:0000256" key="4">
    <source>
        <dbReference type="ARBA" id="ARBA00023163"/>
    </source>
</evidence>
<feature type="region of interest" description="Disordered" evidence="6">
    <location>
        <begin position="64"/>
        <end position="106"/>
    </location>
</feature>
<evidence type="ECO:0000256" key="2">
    <source>
        <dbReference type="ARBA" id="ARBA00023015"/>
    </source>
</evidence>
<feature type="region of interest" description="Disordered" evidence="6">
    <location>
        <begin position="681"/>
        <end position="708"/>
    </location>
</feature>
<protein>
    <submittedName>
        <fullName evidence="8">Fungal-specific transcription factor domain-containing protein</fullName>
    </submittedName>
</protein>
<dbReference type="InterPro" id="IPR036864">
    <property type="entry name" value="Zn2-C6_fun-type_DNA-bd_sf"/>
</dbReference>
<dbReference type="CDD" id="cd00067">
    <property type="entry name" value="GAL4"/>
    <property type="match status" value="1"/>
</dbReference>
<keyword evidence="2" id="KW-0805">Transcription regulation</keyword>
<dbReference type="PANTHER" id="PTHR47424">
    <property type="entry name" value="REGULATORY PROTEIN GAL4"/>
    <property type="match status" value="1"/>
</dbReference>
<keyword evidence="9" id="KW-1185">Reference proteome</keyword>
<gene>
    <name evidence="8" type="ORF">BJX66DRAFT_338960</name>
</gene>
<dbReference type="CDD" id="cd12148">
    <property type="entry name" value="fungal_TF_MHR"/>
    <property type="match status" value="1"/>
</dbReference>
<evidence type="ECO:0000256" key="5">
    <source>
        <dbReference type="ARBA" id="ARBA00023242"/>
    </source>
</evidence>
<keyword evidence="1" id="KW-0479">Metal-binding</keyword>
<evidence type="ECO:0000256" key="6">
    <source>
        <dbReference type="SAM" id="MobiDB-lite"/>
    </source>
</evidence>